<dbReference type="SUPFAM" id="SSF51717">
    <property type="entry name" value="Dihydropteroate synthetase-like"/>
    <property type="match status" value="1"/>
</dbReference>
<dbReference type="Gene3D" id="3.20.20.20">
    <property type="entry name" value="Dihydropteroate synthase-like"/>
    <property type="match status" value="1"/>
</dbReference>
<feature type="binding site" evidence="6">
    <location>
        <begin position="367"/>
        <end position="370"/>
    </location>
    <ligand>
        <name>5-methoxybenzimidazolylcob(I)amide</name>
        <dbReference type="ChEBI" id="CHEBI:157765"/>
    </ligand>
</feature>
<evidence type="ECO:0000256" key="2">
    <source>
        <dbReference type="ARBA" id="ARBA00022723"/>
    </source>
</evidence>
<dbReference type="Gene3D" id="3.40.50.11600">
    <property type="match status" value="1"/>
</dbReference>
<feature type="binding site" evidence="7">
    <location>
        <position position="17"/>
    </location>
    <ligand>
        <name>[4Fe-4S] cluster</name>
        <dbReference type="ChEBI" id="CHEBI:49883"/>
    </ligand>
</feature>
<keyword evidence="4 7" id="KW-0411">Iron-sulfur</keyword>
<gene>
    <name evidence="9" type="primary">acsC_1</name>
    <name evidence="9" type="ORF">DEAC_c01780</name>
</gene>
<dbReference type="NCBIfam" id="NF003195">
    <property type="entry name" value="PRK04165.1"/>
    <property type="match status" value="1"/>
</dbReference>
<evidence type="ECO:0000259" key="8">
    <source>
        <dbReference type="PROSITE" id="PS51656"/>
    </source>
</evidence>
<dbReference type="InterPro" id="IPR051069">
    <property type="entry name" value="ACDS_complex_subunit"/>
</dbReference>
<keyword evidence="1 7" id="KW-0004">4Fe-4S</keyword>
<feature type="binding site" evidence="7">
    <location>
        <position position="42"/>
    </location>
    <ligand>
        <name>[4Fe-4S] cluster</name>
        <dbReference type="ChEBI" id="CHEBI:49883"/>
    </ligand>
</feature>
<name>A0A0J1FXM5_9FIRM</name>
<dbReference type="InterPro" id="IPR016218">
    <property type="entry name" value="AcylCoA_decarb/synth_gsu"/>
</dbReference>
<dbReference type="GO" id="GO:0008168">
    <property type="term" value="F:methyltransferase activity"/>
    <property type="evidence" value="ECO:0007669"/>
    <property type="project" value="InterPro"/>
</dbReference>
<dbReference type="PROSITE" id="PS51656">
    <property type="entry name" value="4FE4S"/>
    <property type="match status" value="1"/>
</dbReference>
<dbReference type="GO" id="GO:0005506">
    <property type="term" value="F:iron ion binding"/>
    <property type="evidence" value="ECO:0007669"/>
    <property type="project" value="InterPro"/>
</dbReference>
<dbReference type="PIRSF" id="PIRSF000376">
    <property type="entry name" value="AcCoA_decarb_gamma"/>
    <property type="match status" value="1"/>
</dbReference>
<dbReference type="PANTHER" id="PTHR36214:SF3">
    <property type="entry name" value="ACETYL-COA DECARBONYLASE_SYNTHASE COMPLEX SUBUNIT GAMMA"/>
    <property type="match status" value="1"/>
</dbReference>
<protein>
    <submittedName>
        <fullName evidence="9">Corrinoid/iron-sulfur protein large subunit</fullName>
    </submittedName>
</protein>
<dbReference type="STRING" id="476652.DEAC_c01780"/>
<feature type="binding site" evidence="6">
    <location>
        <position position="337"/>
    </location>
    <ligand>
        <name>5-methoxybenzimidazolylcob(I)amide</name>
        <dbReference type="ChEBI" id="CHEBI:157765"/>
    </ligand>
</feature>
<proteinExistence type="predicted"/>
<dbReference type="Pfam" id="PF03599">
    <property type="entry name" value="CdhD"/>
    <property type="match status" value="1"/>
</dbReference>
<dbReference type="PATRIC" id="fig|476652.3.peg.176"/>
<evidence type="ECO:0000256" key="7">
    <source>
        <dbReference type="PIRSR" id="PIRSR000376-2"/>
    </source>
</evidence>
<evidence type="ECO:0000256" key="6">
    <source>
        <dbReference type="PIRSR" id="PIRSR000376-1"/>
    </source>
</evidence>
<dbReference type="EMBL" id="LDZY01000001">
    <property type="protein sequence ID" value="KLU67773.1"/>
    <property type="molecule type" value="Genomic_DNA"/>
</dbReference>
<keyword evidence="3 7" id="KW-0408">Iron</keyword>
<evidence type="ECO:0000313" key="10">
    <source>
        <dbReference type="Proteomes" id="UP000036356"/>
    </source>
</evidence>
<feature type="binding site" evidence="6">
    <location>
        <position position="430"/>
    </location>
    <ligand>
        <name>5-methoxybenzimidazolylcob(I)amide</name>
        <dbReference type="ChEBI" id="CHEBI:157765"/>
    </ligand>
</feature>
<sequence>MALTGLEIYKQLPKKNCGECGVPTCLAFAMALASGKAALDTCPYVTAAAKEALDSASAPPIKAIKFGKDSVLGDENVLFRHDKTFYHPTTLLIRVSDALSDADVEAKVQEINILEFDRVGLHYSIDGVAVVNESGDAARFEKVASMVAAGTDKSLLLLSSNPEALKAALVPLAARKPLVGEATAENYEAMVNLAKENSVPVILKADGLDALNDLVEKAQALGYKEFVLDPGSRKPVETLANLTHLRRLAIKKKFRPFGYPVVAYTSHPEPLDEILEASVYVAKYASAIVLNTSAKAHILPLMTLRQNLYTDPQKPIQVEPKLHSVGEVNENSPFYVTTNFSLTYYSVEGEVEATKIPSYILPIDTDGTSVLTAYAAGKFEPDKIAQAMEASGIADKVKHRNLIIPGYVAVISGKLGELTGWKVVVGPRESSGIISFAKSQLM</sequence>
<feature type="domain" description="4Fe-4S" evidence="8">
    <location>
        <begin position="1"/>
        <end position="59"/>
    </location>
</feature>
<evidence type="ECO:0000313" key="9">
    <source>
        <dbReference type="EMBL" id="KLU67773.1"/>
    </source>
</evidence>
<dbReference type="AlphaFoldDB" id="A0A0J1FXM5"/>
<evidence type="ECO:0000256" key="3">
    <source>
        <dbReference type="ARBA" id="ARBA00023004"/>
    </source>
</evidence>
<dbReference type="InterPro" id="IPR016041">
    <property type="entry name" value="Ac-CoA_synth_d_su_TIM-brl"/>
</dbReference>
<feature type="binding site" evidence="7">
    <location>
        <position position="20"/>
    </location>
    <ligand>
        <name>[4Fe-4S] cluster</name>
        <dbReference type="ChEBI" id="CHEBI:49883"/>
    </ligand>
</feature>
<reference evidence="9 10" key="1">
    <citation type="submission" date="2015-06" db="EMBL/GenBank/DDBJ databases">
        <title>Draft genome of the moderately acidophilic sulfate reducer Candidatus Desulfosporosinus acididurans strain M1.</title>
        <authorList>
            <person name="Poehlein A."/>
            <person name="Petzsch P."/>
            <person name="Johnson B.D."/>
            <person name="Schloemann M."/>
            <person name="Daniel R."/>
            <person name="Muehling M."/>
        </authorList>
    </citation>
    <scope>NUCLEOTIDE SEQUENCE [LARGE SCALE GENOMIC DNA]</scope>
    <source>
        <strain evidence="9 10">M1</strain>
    </source>
</reference>
<dbReference type="Proteomes" id="UP000036356">
    <property type="component" value="Unassembled WGS sequence"/>
</dbReference>
<dbReference type="GO" id="GO:0051539">
    <property type="term" value="F:4 iron, 4 sulfur cluster binding"/>
    <property type="evidence" value="ECO:0007669"/>
    <property type="project" value="UniProtKB-KW"/>
</dbReference>
<feature type="binding site" evidence="7">
    <location>
        <position position="25"/>
    </location>
    <ligand>
        <name>[4Fe-4S] cluster</name>
        <dbReference type="ChEBI" id="CHEBI:49883"/>
    </ligand>
</feature>
<comment type="caution">
    <text evidence="9">The sequence shown here is derived from an EMBL/GenBank/DDBJ whole genome shotgun (WGS) entry which is preliminary data.</text>
</comment>
<keyword evidence="2 7" id="KW-0479">Metal-binding</keyword>
<keyword evidence="10" id="KW-1185">Reference proteome</keyword>
<dbReference type="GO" id="GO:0046356">
    <property type="term" value="P:acetyl-CoA catabolic process"/>
    <property type="evidence" value="ECO:0007669"/>
    <property type="project" value="InterPro"/>
</dbReference>
<accession>A0A0J1FXM5</accession>
<keyword evidence="5" id="KW-0170">Cobalt</keyword>
<dbReference type="InterPro" id="IPR011005">
    <property type="entry name" value="Dihydropteroate_synth-like_sf"/>
</dbReference>
<dbReference type="RefSeq" id="WP_047808139.1">
    <property type="nucleotide sequence ID" value="NZ_LDZY01000001.1"/>
</dbReference>
<evidence type="ECO:0000256" key="4">
    <source>
        <dbReference type="ARBA" id="ARBA00023014"/>
    </source>
</evidence>
<dbReference type="PANTHER" id="PTHR36214">
    <property type="match status" value="1"/>
</dbReference>
<organism evidence="9 10">
    <name type="scientific">Desulfosporosinus acididurans</name>
    <dbReference type="NCBI Taxonomy" id="476652"/>
    <lineage>
        <taxon>Bacteria</taxon>
        <taxon>Bacillati</taxon>
        <taxon>Bacillota</taxon>
        <taxon>Clostridia</taxon>
        <taxon>Eubacteriales</taxon>
        <taxon>Desulfitobacteriaceae</taxon>
        <taxon>Desulfosporosinus</taxon>
    </lineage>
</organism>
<feature type="binding site" evidence="6">
    <location>
        <position position="343"/>
    </location>
    <ligand>
        <name>5-methoxybenzimidazolylcob(I)amide</name>
        <dbReference type="ChEBI" id="CHEBI:157765"/>
    </ligand>
</feature>
<evidence type="ECO:0000256" key="1">
    <source>
        <dbReference type="ARBA" id="ARBA00022485"/>
    </source>
</evidence>
<dbReference type="InterPro" id="IPR007202">
    <property type="entry name" value="4Fe-4S_dom"/>
</dbReference>
<evidence type="ECO:0000256" key="5">
    <source>
        <dbReference type="ARBA" id="ARBA00023285"/>
    </source>
</evidence>
<dbReference type="Pfam" id="PF04060">
    <property type="entry name" value="FeS"/>
    <property type="match status" value="1"/>
</dbReference>